<feature type="domain" description="PAS" evidence="22">
    <location>
        <begin position="266"/>
        <end position="336"/>
    </location>
</feature>
<evidence type="ECO:0000256" key="17">
    <source>
        <dbReference type="PROSITE-ProRule" id="PRU00110"/>
    </source>
</evidence>
<dbReference type="Pfam" id="PF01627">
    <property type="entry name" value="Hpt"/>
    <property type="match status" value="1"/>
</dbReference>
<dbReference type="InterPro" id="IPR035965">
    <property type="entry name" value="PAS-like_dom_sf"/>
</dbReference>
<dbReference type="Pfam" id="PF00989">
    <property type="entry name" value="PAS"/>
    <property type="match status" value="1"/>
</dbReference>
<dbReference type="PROSITE" id="PS50112">
    <property type="entry name" value="PAS"/>
    <property type="match status" value="3"/>
</dbReference>
<dbReference type="GO" id="GO:0006355">
    <property type="term" value="P:regulation of DNA-templated transcription"/>
    <property type="evidence" value="ECO:0007669"/>
    <property type="project" value="InterPro"/>
</dbReference>
<feature type="transmembrane region" description="Helical" evidence="19">
    <location>
        <begin position="59"/>
        <end position="85"/>
    </location>
</feature>
<feature type="domain" description="PAC" evidence="23">
    <location>
        <begin position="471"/>
        <end position="523"/>
    </location>
</feature>
<keyword evidence="8 19" id="KW-0812">Transmembrane</keyword>
<keyword evidence="6 18" id="KW-0597">Phosphoprotein</keyword>
<dbReference type="Pfam" id="PF02518">
    <property type="entry name" value="HATPase_c"/>
    <property type="match status" value="1"/>
</dbReference>
<dbReference type="EMBL" id="QASN01000020">
    <property type="protein sequence ID" value="PTU73600.1"/>
    <property type="molecule type" value="Genomic_DNA"/>
</dbReference>
<dbReference type="Gene3D" id="3.40.50.2300">
    <property type="match status" value="1"/>
</dbReference>
<keyword evidence="13" id="KW-0902">Two-component regulatory system</keyword>
<dbReference type="InterPro" id="IPR000700">
    <property type="entry name" value="PAS-assoc_C"/>
</dbReference>
<gene>
    <name evidence="26" type="ORF">DBO85_14900</name>
</gene>
<dbReference type="SMART" id="SM00086">
    <property type="entry name" value="PAC"/>
    <property type="match status" value="3"/>
</dbReference>
<dbReference type="PANTHER" id="PTHR43047:SF64">
    <property type="entry name" value="HISTIDINE KINASE CONTAINING CHEY-HOMOLOGOUS RECEIVER DOMAIN AND PAS DOMAIN-RELATED"/>
    <property type="match status" value="1"/>
</dbReference>
<keyword evidence="5" id="KW-0997">Cell inner membrane</keyword>
<dbReference type="CDD" id="cd00130">
    <property type="entry name" value="PAS"/>
    <property type="match status" value="3"/>
</dbReference>
<dbReference type="CDD" id="cd17546">
    <property type="entry name" value="REC_hyHK_CKI1_RcsC-like"/>
    <property type="match status" value="1"/>
</dbReference>
<dbReference type="Pfam" id="PF08447">
    <property type="entry name" value="PAS_3"/>
    <property type="match status" value="1"/>
</dbReference>
<proteinExistence type="predicted"/>
<dbReference type="SUPFAM" id="SSF47384">
    <property type="entry name" value="Homodimeric domain of signal transducing histidine kinase"/>
    <property type="match status" value="1"/>
</dbReference>
<evidence type="ECO:0000256" key="19">
    <source>
        <dbReference type="PROSITE-ProRule" id="PRU00244"/>
    </source>
</evidence>
<dbReference type="SUPFAM" id="SSF55785">
    <property type="entry name" value="PYP-like sensor domain (PAS domain)"/>
    <property type="match status" value="3"/>
</dbReference>
<evidence type="ECO:0000256" key="10">
    <source>
        <dbReference type="ARBA" id="ARBA00022777"/>
    </source>
</evidence>
<evidence type="ECO:0000259" key="20">
    <source>
        <dbReference type="PROSITE" id="PS50109"/>
    </source>
</evidence>
<evidence type="ECO:0000256" key="5">
    <source>
        <dbReference type="ARBA" id="ARBA00022519"/>
    </source>
</evidence>
<dbReference type="Gene3D" id="1.20.120.160">
    <property type="entry name" value="HPT domain"/>
    <property type="match status" value="1"/>
</dbReference>
<feature type="domain" description="Response regulatory" evidence="21">
    <location>
        <begin position="902"/>
        <end position="1021"/>
    </location>
</feature>
<dbReference type="Pfam" id="PF00512">
    <property type="entry name" value="HisKA"/>
    <property type="match status" value="1"/>
</dbReference>
<dbReference type="Gene3D" id="3.30.565.10">
    <property type="entry name" value="Histidine kinase-like ATPase, C-terminal domain"/>
    <property type="match status" value="1"/>
</dbReference>
<evidence type="ECO:0000259" key="25">
    <source>
        <dbReference type="PROSITE" id="PS50924"/>
    </source>
</evidence>
<feature type="domain" description="PAC" evidence="23">
    <location>
        <begin position="593"/>
        <end position="645"/>
    </location>
</feature>
<evidence type="ECO:0000259" key="21">
    <source>
        <dbReference type="PROSITE" id="PS50110"/>
    </source>
</evidence>
<dbReference type="InterPro" id="IPR003594">
    <property type="entry name" value="HATPase_dom"/>
</dbReference>
<evidence type="ECO:0000256" key="11">
    <source>
        <dbReference type="ARBA" id="ARBA00022840"/>
    </source>
</evidence>
<dbReference type="PROSITE" id="PS50113">
    <property type="entry name" value="PAC"/>
    <property type="match status" value="3"/>
</dbReference>
<evidence type="ECO:0000256" key="9">
    <source>
        <dbReference type="ARBA" id="ARBA00022741"/>
    </source>
</evidence>
<comment type="catalytic activity">
    <reaction evidence="1">
        <text>ATP + protein L-histidine = ADP + protein N-phospho-L-histidine.</text>
        <dbReference type="EC" id="2.7.13.3"/>
    </reaction>
</comment>
<dbReference type="InterPro" id="IPR001789">
    <property type="entry name" value="Sig_transdc_resp-reg_receiver"/>
</dbReference>
<evidence type="ECO:0000256" key="3">
    <source>
        <dbReference type="ARBA" id="ARBA00012438"/>
    </source>
</evidence>
<evidence type="ECO:0000313" key="26">
    <source>
        <dbReference type="EMBL" id="PTU73600.1"/>
    </source>
</evidence>
<dbReference type="RefSeq" id="WP_108108044.1">
    <property type="nucleotide sequence ID" value="NZ_QASN01000020.1"/>
</dbReference>
<feature type="domain" description="PAC" evidence="23">
    <location>
        <begin position="341"/>
        <end position="393"/>
    </location>
</feature>
<evidence type="ECO:0000256" key="2">
    <source>
        <dbReference type="ARBA" id="ARBA00004429"/>
    </source>
</evidence>
<evidence type="ECO:0000256" key="14">
    <source>
        <dbReference type="ARBA" id="ARBA00023136"/>
    </source>
</evidence>
<comment type="subunit">
    <text evidence="15">At low DSF concentrations, interacts with RpfF.</text>
</comment>
<dbReference type="GO" id="GO:0000155">
    <property type="term" value="F:phosphorelay sensor kinase activity"/>
    <property type="evidence" value="ECO:0007669"/>
    <property type="project" value="InterPro"/>
</dbReference>
<dbReference type="InterPro" id="IPR005330">
    <property type="entry name" value="MHYT_dom"/>
</dbReference>
<dbReference type="SMART" id="SM00091">
    <property type="entry name" value="PAS"/>
    <property type="match status" value="3"/>
</dbReference>
<evidence type="ECO:0000256" key="16">
    <source>
        <dbReference type="ARBA" id="ARBA00068150"/>
    </source>
</evidence>
<evidence type="ECO:0000256" key="7">
    <source>
        <dbReference type="ARBA" id="ARBA00022679"/>
    </source>
</evidence>
<keyword evidence="4" id="KW-1003">Cell membrane</keyword>
<keyword evidence="9" id="KW-0547">Nucleotide-binding</keyword>
<evidence type="ECO:0000313" key="27">
    <source>
        <dbReference type="Proteomes" id="UP000244064"/>
    </source>
</evidence>
<dbReference type="InterPro" id="IPR004358">
    <property type="entry name" value="Sig_transdc_His_kin-like_C"/>
</dbReference>
<dbReference type="SUPFAM" id="SSF47226">
    <property type="entry name" value="Histidine-containing phosphotransfer domain, HPT domain"/>
    <property type="match status" value="1"/>
</dbReference>
<dbReference type="SUPFAM" id="SSF52172">
    <property type="entry name" value="CheY-like"/>
    <property type="match status" value="1"/>
</dbReference>
<dbReference type="InterPro" id="IPR036641">
    <property type="entry name" value="HPT_dom_sf"/>
</dbReference>
<evidence type="ECO:0000259" key="24">
    <source>
        <dbReference type="PROSITE" id="PS50894"/>
    </source>
</evidence>
<dbReference type="InterPro" id="IPR036097">
    <property type="entry name" value="HisK_dim/P_sf"/>
</dbReference>
<dbReference type="InterPro" id="IPR000014">
    <property type="entry name" value="PAS"/>
</dbReference>
<evidence type="ECO:0000256" key="6">
    <source>
        <dbReference type="ARBA" id="ARBA00022553"/>
    </source>
</evidence>
<protein>
    <recommendedName>
        <fullName evidence="16">Sensory/regulatory protein RpfC</fullName>
        <ecNumber evidence="3">2.7.13.3</ecNumber>
    </recommendedName>
</protein>
<dbReference type="CDD" id="cd00088">
    <property type="entry name" value="HPT"/>
    <property type="match status" value="1"/>
</dbReference>
<feature type="modified residue" description="4-aspartylphosphate" evidence="18">
    <location>
        <position position="951"/>
    </location>
</feature>
<keyword evidence="11" id="KW-0067">ATP-binding</keyword>
<evidence type="ECO:0000256" key="8">
    <source>
        <dbReference type="ARBA" id="ARBA00022692"/>
    </source>
</evidence>
<feature type="domain" description="PAS" evidence="22">
    <location>
        <begin position="538"/>
        <end position="564"/>
    </location>
</feature>
<dbReference type="SMART" id="SM00448">
    <property type="entry name" value="REC"/>
    <property type="match status" value="1"/>
</dbReference>
<dbReference type="CDD" id="cd16922">
    <property type="entry name" value="HATPase_EvgS-ArcB-TorS-like"/>
    <property type="match status" value="1"/>
</dbReference>
<comment type="caution">
    <text evidence="26">The sequence shown here is derived from an EMBL/GenBank/DDBJ whole genome shotgun (WGS) entry which is preliminary data.</text>
</comment>
<feature type="domain" description="Histidine kinase" evidence="20">
    <location>
        <begin position="663"/>
        <end position="879"/>
    </location>
</feature>
<sequence length="1231" mass="134193">MQGLSSFFLLSASPEQLLIGEYRPWLVALSVLVAVLTSAMALQLAGVARRAASAFYRQLAIATGALALGGGVWSMHFIGMLAFAICAEVVYDPALTLLSVLPSLAASWVALNLLARKQVSHRQLLLGGSLVGAGIGTMHYAGMAAMSMAPLLRYDPWLFGLSLLVAVALATGALWIRFGLRGRVPGHLALLLGSLVMGSAISGMHYVGMAGARFVGLAESATPLPVYGSAYLALAVAMATLSFSVLVAAANGLLRYRQLATELEEGRLHLDSLLDAAREVILTVDHQGIVRSANRSAQRLYGWPPDELVGQHMSVLMNEQHRETFGQALQNYMRSGRPQLSGIELELNGRARDGREIPVRVSLGVSHREGKPWFVVFVADIAERKAMEQALRESEQQYRSLIGNIPGVSFRCLLDADWSMLFISDAVEQLTGWKPADFTERRCSFADLYHPDDLARVAEDVQRAIAERRNYQVEYRIRDRQGREHWIWESGSAVCDENGVPHWIDGVLLDQTDSKLRNAEYESKVNAISRAMVMVEFDMQGRILALNDNFIELFGYQREVLLGQHHSLLCAPEEVAGSDHQRFWDDLRQGLFRAGECQRFAHDGREIWVQASYNPILDADGKPFKVLKLATDLTPRRMMEQELRAARDRAEQAAAARSSFLANMSHEIRTPMNAIIGFTDLLLDAAAEPTQRHQLSIVQQSSRSLLRLLNDILDTAKLDRGAIELETLDFSLRELCRQVCDALRLGAEQKGLVLEMGFTERVGDIYRGDPLRLRQVLTNLLGNAIKFTEQGRVGLQVSGEPGALRLIVSDTGIGIAEDRLEKIFDPFAQADASMSRRFGGTGLGTTISRQLVELMGGRIQVRSRLGEGSEFIVELPLAAGSAVTGAEPGLAPVATPGLPPLRILAADDVAQNLELLALNLEPLGHRLVKVSDGAAATEMFARETFDLVLMDVQMPGTDGLEACRRIRALEAAEQRKAVPVIALTASVLDRDRQAALDAGMNGFASKPLEMPALLGEMARLLGLEQAPAQATGAAGAGSLFDWRGGGRRWGSPLRMADAVKRFLDDEAGLATALLSALHAAEWQQVQQQAHRLRGAAANLGLRQLALLGEALECAASAQDNRRVEQLCAELPRTLTAIAVAVPLAPVSVQPPAQPLDLPSLREACAQLQLQLRRGALDDAAVACLEQALVDRQPEALDRLRSALQGFDFDLAQQAVADLQAWLDNPSEERAE</sequence>
<dbReference type="InterPro" id="IPR001610">
    <property type="entry name" value="PAC"/>
</dbReference>
<feature type="modified residue" description="Phosphohistidine" evidence="17">
    <location>
        <position position="1090"/>
    </location>
</feature>
<evidence type="ECO:0000259" key="23">
    <source>
        <dbReference type="PROSITE" id="PS50113"/>
    </source>
</evidence>
<feature type="transmembrane region" description="Helical" evidence="19">
    <location>
        <begin position="24"/>
        <end position="47"/>
    </location>
</feature>
<dbReference type="FunFam" id="3.30.565.10:FF:000010">
    <property type="entry name" value="Sensor histidine kinase RcsC"/>
    <property type="match status" value="1"/>
</dbReference>
<dbReference type="Pfam" id="PF00072">
    <property type="entry name" value="Response_reg"/>
    <property type="match status" value="1"/>
</dbReference>
<dbReference type="SMART" id="SM00387">
    <property type="entry name" value="HATPase_c"/>
    <property type="match status" value="1"/>
</dbReference>
<feature type="transmembrane region" description="Helical" evidence="19">
    <location>
        <begin position="188"/>
        <end position="208"/>
    </location>
</feature>
<dbReference type="GO" id="GO:0005886">
    <property type="term" value="C:plasma membrane"/>
    <property type="evidence" value="ECO:0007669"/>
    <property type="project" value="UniProtKB-SubCell"/>
</dbReference>
<dbReference type="OrthoDB" id="9810730at2"/>
<dbReference type="PRINTS" id="PR00344">
    <property type="entry name" value="BCTRLSENSOR"/>
</dbReference>
<feature type="transmembrane region" description="Helical" evidence="19">
    <location>
        <begin position="97"/>
        <end position="115"/>
    </location>
</feature>
<name>A0A2T5P783_9PSED</name>
<feature type="transmembrane region" description="Helical" evidence="19">
    <location>
        <begin position="157"/>
        <end position="176"/>
    </location>
</feature>
<evidence type="ECO:0000256" key="1">
    <source>
        <dbReference type="ARBA" id="ARBA00000085"/>
    </source>
</evidence>
<evidence type="ECO:0000256" key="12">
    <source>
        <dbReference type="ARBA" id="ARBA00022989"/>
    </source>
</evidence>
<dbReference type="FunFam" id="1.10.287.130:FF:000002">
    <property type="entry name" value="Two-component osmosensing histidine kinase"/>
    <property type="match status" value="1"/>
</dbReference>
<keyword evidence="12 19" id="KW-1133">Transmembrane helix</keyword>
<dbReference type="InterPro" id="IPR013767">
    <property type="entry name" value="PAS_fold"/>
</dbReference>
<evidence type="ECO:0000256" key="18">
    <source>
        <dbReference type="PROSITE-ProRule" id="PRU00169"/>
    </source>
</evidence>
<dbReference type="InterPro" id="IPR036890">
    <property type="entry name" value="HATPase_C_sf"/>
</dbReference>
<dbReference type="InterPro" id="IPR013655">
    <property type="entry name" value="PAS_fold_3"/>
</dbReference>
<keyword evidence="27" id="KW-1185">Reference proteome</keyword>
<dbReference type="GO" id="GO:0005524">
    <property type="term" value="F:ATP binding"/>
    <property type="evidence" value="ECO:0007669"/>
    <property type="project" value="UniProtKB-KW"/>
</dbReference>
<accession>A0A2T5P783</accession>
<dbReference type="Pfam" id="PF13426">
    <property type="entry name" value="PAS_9"/>
    <property type="match status" value="1"/>
</dbReference>
<dbReference type="InterPro" id="IPR011006">
    <property type="entry name" value="CheY-like_superfamily"/>
</dbReference>
<dbReference type="PROSITE" id="PS50110">
    <property type="entry name" value="RESPONSE_REGULATORY"/>
    <property type="match status" value="1"/>
</dbReference>
<dbReference type="CDD" id="cd00082">
    <property type="entry name" value="HisKA"/>
    <property type="match status" value="1"/>
</dbReference>
<dbReference type="PROSITE" id="PS50894">
    <property type="entry name" value="HPT"/>
    <property type="match status" value="1"/>
</dbReference>
<feature type="domain" description="PAS" evidence="22">
    <location>
        <begin position="394"/>
        <end position="468"/>
    </location>
</feature>
<evidence type="ECO:0000256" key="4">
    <source>
        <dbReference type="ARBA" id="ARBA00022475"/>
    </source>
</evidence>
<dbReference type="PROSITE" id="PS50109">
    <property type="entry name" value="HIS_KIN"/>
    <property type="match status" value="1"/>
</dbReference>
<evidence type="ECO:0000259" key="22">
    <source>
        <dbReference type="PROSITE" id="PS50112"/>
    </source>
</evidence>
<evidence type="ECO:0000256" key="13">
    <source>
        <dbReference type="ARBA" id="ARBA00023012"/>
    </source>
</evidence>
<dbReference type="Gene3D" id="3.30.450.20">
    <property type="entry name" value="PAS domain"/>
    <property type="match status" value="3"/>
</dbReference>
<feature type="domain" description="HPt" evidence="24">
    <location>
        <begin position="1051"/>
        <end position="1151"/>
    </location>
</feature>
<dbReference type="PANTHER" id="PTHR43047">
    <property type="entry name" value="TWO-COMPONENT HISTIDINE PROTEIN KINASE"/>
    <property type="match status" value="1"/>
</dbReference>
<dbReference type="InterPro" id="IPR005467">
    <property type="entry name" value="His_kinase_dom"/>
</dbReference>
<dbReference type="SUPFAM" id="SSF55874">
    <property type="entry name" value="ATPase domain of HSP90 chaperone/DNA topoisomerase II/histidine kinase"/>
    <property type="match status" value="1"/>
</dbReference>
<feature type="domain" description="MHYT" evidence="25">
    <location>
        <begin position="22"/>
        <end position="215"/>
    </location>
</feature>
<evidence type="ECO:0000256" key="15">
    <source>
        <dbReference type="ARBA" id="ARBA00064003"/>
    </source>
</evidence>
<feature type="transmembrane region" description="Helical" evidence="19">
    <location>
        <begin position="124"/>
        <end position="145"/>
    </location>
</feature>
<keyword evidence="10 26" id="KW-0418">Kinase</keyword>
<organism evidence="26 27">
    <name type="scientific">Pseudomonas mangrovi</name>
    <dbReference type="NCBI Taxonomy" id="2161748"/>
    <lineage>
        <taxon>Bacteria</taxon>
        <taxon>Pseudomonadati</taxon>
        <taxon>Pseudomonadota</taxon>
        <taxon>Gammaproteobacteria</taxon>
        <taxon>Pseudomonadales</taxon>
        <taxon>Pseudomonadaceae</taxon>
        <taxon>Pseudomonas</taxon>
    </lineage>
</organism>
<reference evidence="26 27" key="1">
    <citation type="submission" date="2018-04" db="EMBL/GenBank/DDBJ databases">
        <title>Pseudomonas sp. nov., isolated from mangrove soil.</title>
        <authorList>
            <person name="Chen C."/>
        </authorList>
    </citation>
    <scope>NUCLEOTIDE SEQUENCE [LARGE SCALE GENOMIC DNA]</scope>
    <source>
        <strain evidence="26 27">TC-11</strain>
    </source>
</reference>
<dbReference type="InterPro" id="IPR003661">
    <property type="entry name" value="HisK_dim/P_dom"/>
</dbReference>
<dbReference type="SMART" id="SM00388">
    <property type="entry name" value="HisKA"/>
    <property type="match status" value="1"/>
</dbReference>
<dbReference type="EC" id="2.7.13.3" evidence="3"/>
<dbReference type="Proteomes" id="UP000244064">
    <property type="component" value="Unassembled WGS sequence"/>
</dbReference>
<dbReference type="AlphaFoldDB" id="A0A2T5P783"/>
<keyword evidence="7" id="KW-0808">Transferase</keyword>
<dbReference type="InterPro" id="IPR008207">
    <property type="entry name" value="Sig_transdc_His_kin_Hpt_dom"/>
</dbReference>
<dbReference type="Gene3D" id="1.10.287.130">
    <property type="match status" value="1"/>
</dbReference>
<dbReference type="NCBIfam" id="TIGR00229">
    <property type="entry name" value="sensory_box"/>
    <property type="match status" value="3"/>
</dbReference>
<comment type="subcellular location">
    <subcellularLocation>
        <location evidence="2">Cell inner membrane</location>
        <topology evidence="2">Multi-pass membrane protein</topology>
    </subcellularLocation>
</comment>
<dbReference type="Pfam" id="PF03707">
    <property type="entry name" value="MHYT"/>
    <property type="match status" value="3"/>
</dbReference>
<dbReference type="PROSITE" id="PS50924">
    <property type="entry name" value="MHYT"/>
    <property type="match status" value="1"/>
</dbReference>
<keyword evidence="14 19" id="KW-0472">Membrane</keyword>